<evidence type="ECO:0008006" key="4">
    <source>
        <dbReference type="Google" id="ProtNLM"/>
    </source>
</evidence>
<accession>N8WSE5</accession>
<evidence type="ECO:0000313" key="3">
    <source>
        <dbReference type="Proteomes" id="UP000013070"/>
    </source>
</evidence>
<keyword evidence="3" id="KW-1185">Reference proteome</keyword>
<organism evidence="2 3">
    <name type="scientific">Acinetobacter variabilis</name>
    <dbReference type="NCBI Taxonomy" id="70346"/>
    <lineage>
        <taxon>Bacteria</taxon>
        <taxon>Pseudomonadati</taxon>
        <taxon>Pseudomonadota</taxon>
        <taxon>Gammaproteobacteria</taxon>
        <taxon>Moraxellales</taxon>
        <taxon>Moraxellaceae</taxon>
        <taxon>Acinetobacter</taxon>
    </lineage>
</organism>
<dbReference type="HOGENOM" id="CLU_198730_0_0_6"/>
<dbReference type="RefSeq" id="WP_004781972.1">
    <property type="nucleotide sequence ID" value="NZ_AP024524.1"/>
</dbReference>
<dbReference type="Proteomes" id="UP000013070">
    <property type="component" value="Unassembled WGS sequence"/>
</dbReference>
<protein>
    <recommendedName>
        <fullName evidence="4">Lipoprotein</fullName>
    </recommendedName>
</protein>
<proteinExistence type="predicted"/>
<evidence type="ECO:0000313" key="2">
    <source>
        <dbReference type="EMBL" id="ENU99828.1"/>
    </source>
</evidence>
<name>N8WSE5_9GAMM</name>
<sequence>MKKFKGYASLLLFFPLVACTVSTTSYNTWNKPGITRYEADNALAKCKYDLGLAKIDAMDREDMVNNCMKAQGFRNR</sequence>
<feature type="chain" id="PRO_5004135098" description="Lipoprotein" evidence="1">
    <location>
        <begin position="19"/>
        <end position="76"/>
    </location>
</feature>
<evidence type="ECO:0000256" key="1">
    <source>
        <dbReference type="SAM" id="SignalP"/>
    </source>
</evidence>
<dbReference type="AlphaFoldDB" id="N8WSE5"/>
<dbReference type="EMBL" id="APPE01000044">
    <property type="protein sequence ID" value="ENU99828.1"/>
    <property type="molecule type" value="Genomic_DNA"/>
</dbReference>
<reference evidence="2 3" key="1">
    <citation type="submission" date="2013-02" db="EMBL/GenBank/DDBJ databases">
        <title>The Genome Sequence of Acinetobacter sp. NIPH 899.</title>
        <authorList>
            <consortium name="The Broad Institute Genome Sequencing Platform"/>
            <consortium name="The Broad Institute Genome Sequencing Center for Infectious Disease"/>
            <person name="Cerqueira G."/>
            <person name="Feldgarden M."/>
            <person name="Courvalin P."/>
            <person name="Perichon B."/>
            <person name="Grillot-Courvalin C."/>
            <person name="Clermont D."/>
            <person name="Rocha E."/>
            <person name="Yoon E.-J."/>
            <person name="Nemec A."/>
            <person name="Walker B."/>
            <person name="Young S.K."/>
            <person name="Zeng Q."/>
            <person name="Gargeya S."/>
            <person name="Fitzgerald M."/>
            <person name="Haas B."/>
            <person name="Abouelleil A."/>
            <person name="Alvarado L."/>
            <person name="Arachchi H.M."/>
            <person name="Berlin A.M."/>
            <person name="Chapman S.B."/>
            <person name="Dewar J."/>
            <person name="Goldberg J."/>
            <person name="Griggs A."/>
            <person name="Gujja S."/>
            <person name="Hansen M."/>
            <person name="Howarth C."/>
            <person name="Imamovic A."/>
            <person name="Larimer J."/>
            <person name="McCowan C."/>
            <person name="Murphy C."/>
            <person name="Neiman D."/>
            <person name="Pearson M."/>
            <person name="Priest M."/>
            <person name="Roberts A."/>
            <person name="Saif S."/>
            <person name="Shea T."/>
            <person name="Sisk P."/>
            <person name="Sykes S."/>
            <person name="Wortman J."/>
            <person name="Nusbaum C."/>
            <person name="Birren B."/>
        </authorList>
    </citation>
    <scope>NUCLEOTIDE SEQUENCE [LARGE SCALE GENOMIC DNA]</scope>
    <source>
        <strain evidence="2 3">NIPH 899</strain>
    </source>
</reference>
<gene>
    <name evidence="2" type="ORF">F969_01190</name>
</gene>
<comment type="caution">
    <text evidence="2">The sequence shown here is derived from an EMBL/GenBank/DDBJ whole genome shotgun (WGS) entry which is preliminary data.</text>
</comment>
<dbReference type="eggNOG" id="ENOG502ZCTK">
    <property type="taxonomic scope" value="Bacteria"/>
</dbReference>
<keyword evidence="1" id="KW-0732">Signal</keyword>
<feature type="signal peptide" evidence="1">
    <location>
        <begin position="1"/>
        <end position="18"/>
    </location>
</feature>